<dbReference type="EMBL" id="BK032686">
    <property type="protein sequence ID" value="DAF55104.1"/>
    <property type="molecule type" value="Genomic_DNA"/>
</dbReference>
<keyword evidence="2" id="KW-0812">Transmembrane</keyword>
<keyword evidence="2" id="KW-0472">Membrane</keyword>
<evidence type="ECO:0000256" key="1">
    <source>
        <dbReference type="SAM" id="Coils"/>
    </source>
</evidence>
<feature type="coiled-coil region" evidence="1">
    <location>
        <begin position="80"/>
        <end position="122"/>
    </location>
</feature>
<feature type="transmembrane region" description="Helical" evidence="2">
    <location>
        <begin position="56"/>
        <end position="79"/>
    </location>
</feature>
<protein>
    <submittedName>
        <fullName evidence="3">Uncharacterized protein</fullName>
    </submittedName>
</protein>
<proteinExistence type="predicted"/>
<keyword evidence="1" id="KW-0175">Coiled coil</keyword>
<name>A0A8S5SW11_9CAUD</name>
<organism evidence="3">
    <name type="scientific">Siphoviridae sp. ctDOT22</name>
    <dbReference type="NCBI Taxonomy" id="2827812"/>
    <lineage>
        <taxon>Viruses</taxon>
        <taxon>Duplodnaviria</taxon>
        <taxon>Heunggongvirae</taxon>
        <taxon>Uroviricota</taxon>
        <taxon>Caudoviricetes</taxon>
    </lineage>
</organism>
<evidence type="ECO:0000313" key="3">
    <source>
        <dbReference type="EMBL" id="DAF55104.1"/>
    </source>
</evidence>
<keyword evidence="2" id="KW-1133">Transmembrane helix</keyword>
<reference evidence="3" key="1">
    <citation type="journal article" date="2021" name="Proc. Natl. Acad. Sci. U.S.A.">
        <title>A Catalog of Tens of Thousands of Viruses from Human Metagenomes Reveals Hidden Associations with Chronic Diseases.</title>
        <authorList>
            <person name="Tisza M.J."/>
            <person name="Buck C.B."/>
        </authorList>
    </citation>
    <scope>NUCLEOTIDE SEQUENCE</scope>
    <source>
        <strain evidence="3">CtDOT22</strain>
    </source>
</reference>
<evidence type="ECO:0000256" key="2">
    <source>
        <dbReference type="SAM" id="Phobius"/>
    </source>
</evidence>
<accession>A0A8S5SW11</accession>
<sequence length="132" mass="15424">MVNRDNNDEKELTAPEYEDFEVPKDFDDFKSKVSERSEGVGGIDPMGLINPYNKNLFTWVIGVLVLTIIAISSGGIYLYKENMKAKDAEIERLLKEKEKNCKEELRNYIELQRELLRSMENNSNRDEKTERE</sequence>